<protein>
    <submittedName>
        <fullName evidence="1">Uncharacterized protein</fullName>
    </submittedName>
</protein>
<reference evidence="1 2" key="1">
    <citation type="submission" date="2014-03" db="EMBL/GenBank/DDBJ databases">
        <title>The draft genome sequence of Thioclava dalianensis DLFJ1-1.</title>
        <authorList>
            <person name="Lai Q."/>
            <person name="Shao Z."/>
        </authorList>
    </citation>
    <scope>NUCLEOTIDE SEQUENCE [LARGE SCALE GENOMIC DNA]</scope>
    <source>
        <strain evidence="1 2">DLFJ1-1</strain>
    </source>
</reference>
<sequence>MSSASLNISVVEKRMLKQAEAASYTGLAVKHFKAACPVQPIELRPGTVLYDKRDLDVWIDGMKTGAEMASQDAILGRL</sequence>
<gene>
    <name evidence="1" type="ORF">DL1_11240</name>
</gene>
<dbReference type="Proteomes" id="UP000027725">
    <property type="component" value="Unassembled WGS sequence"/>
</dbReference>
<dbReference type="RefSeq" id="WP_051693635.1">
    <property type="nucleotide sequence ID" value="NZ_FOVB01000017.1"/>
</dbReference>
<evidence type="ECO:0000313" key="2">
    <source>
        <dbReference type="Proteomes" id="UP000027725"/>
    </source>
</evidence>
<organism evidence="1 2">
    <name type="scientific">Thioclava dalianensis</name>
    <dbReference type="NCBI Taxonomy" id="1185766"/>
    <lineage>
        <taxon>Bacteria</taxon>
        <taxon>Pseudomonadati</taxon>
        <taxon>Pseudomonadota</taxon>
        <taxon>Alphaproteobacteria</taxon>
        <taxon>Rhodobacterales</taxon>
        <taxon>Paracoccaceae</taxon>
        <taxon>Thioclava</taxon>
    </lineage>
</organism>
<accession>A0A074THJ2</accession>
<comment type="caution">
    <text evidence="1">The sequence shown here is derived from an EMBL/GenBank/DDBJ whole genome shotgun (WGS) entry which is preliminary data.</text>
</comment>
<dbReference type="STRING" id="1185766.SAMN05216224_11749"/>
<dbReference type="eggNOG" id="ENOG5033KA7">
    <property type="taxonomic scope" value="Bacteria"/>
</dbReference>
<name>A0A074THJ2_9RHOB</name>
<proteinExistence type="predicted"/>
<dbReference type="EMBL" id="JHEH01000030">
    <property type="protein sequence ID" value="KEP68503.1"/>
    <property type="molecule type" value="Genomic_DNA"/>
</dbReference>
<evidence type="ECO:0000313" key="1">
    <source>
        <dbReference type="EMBL" id="KEP68503.1"/>
    </source>
</evidence>
<keyword evidence="2" id="KW-1185">Reference proteome</keyword>
<dbReference type="AlphaFoldDB" id="A0A074THJ2"/>